<name>A0AAD2QFQ3_NEIME</name>
<accession>A0AAD2QFQ3</accession>
<reference evidence="1 2" key="1">
    <citation type="submission" date="2016-02" db="EMBL/GenBank/DDBJ databases">
        <authorList>
            <consortium name="Pathogen Informatics"/>
        </authorList>
    </citation>
    <scope>NUCLEOTIDE SEQUENCE [LARGE SCALE GENOMIC DNA]</scope>
    <source>
        <strain evidence="1 2">2842STDY5881531</strain>
    </source>
</reference>
<sequence length="61" mass="6261">MVALSGKSQHIGCNTVGKADDVFASGSVVVIIDRILTEAFAEDISIRTAAALQVIITGTAD</sequence>
<comment type="caution">
    <text evidence="1">The sequence shown here is derived from an EMBL/GenBank/DDBJ whole genome shotgun (WGS) entry which is preliminary data.</text>
</comment>
<evidence type="ECO:0000313" key="1">
    <source>
        <dbReference type="EMBL" id="CWU38742.1"/>
    </source>
</evidence>
<evidence type="ECO:0000313" key="2">
    <source>
        <dbReference type="Proteomes" id="UP000069876"/>
    </source>
</evidence>
<proteinExistence type="predicted"/>
<dbReference type="Proteomes" id="UP000069876">
    <property type="component" value="Unassembled WGS sequence"/>
</dbReference>
<dbReference type="EMBL" id="FFEF01000063">
    <property type="protein sequence ID" value="CWU38742.1"/>
    <property type="molecule type" value="Genomic_DNA"/>
</dbReference>
<dbReference type="AlphaFoldDB" id="A0AAD2QFQ3"/>
<protein>
    <submittedName>
        <fullName evidence="1">Uncharacterized protein</fullName>
    </submittedName>
</protein>
<organism evidence="1 2">
    <name type="scientific">Neisseria meningitidis</name>
    <dbReference type="NCBI Taxonomy" id="487"/>
    <lineage>
        <taxon>Bacteria</taxon>
        <taxon>Pseudomonadati</taxon>
        <taxon>Pseudomonadota</taxon>
        <taxon>Betaproteobacteria</taxon>
        <taxon>Neisseriales</taxon>
        <taxon>Neisseriaceae</taxon>
        <taxon>Neisseria</taxon>
    </lineage>
</organism>
<gene>
    <name evidence="1" type="ORF">ERS514851_02052</name>
</gene>